<dbReference type="KEGG" id="vg:65072062"/>
<keyword evidence="3" id="KW-1185">Reference proteome</keyword>
<dbReference type="RefSeq" id="YP_010083052.1">
    <property type="nucleotide sequence ID" value="NC_055037.1"/>
</dbReference>
<keyword evidence="1" id="KW-0812">Transmembrane</keyword>
<reference evidence="2 3" key="1">
    <citation type="journal article" date="2010" name="Arch. Virol.">
        <title>Complete genome sequence of ?MH1, a Leuconostoc temperate phage.</title>
        <authorList>
            <person name="Jang S.H."/>
            <person name="Hwang M.H."/>
            <person name="Chang H.I."/>
        </authorList>
    </citation>
    <scope>NUCLEOTIDE SEQUENCE [LARGE SCALE GENOMIC DNA]</scope>
</reference>
<dbReference type="Proteomes" id="UP000257750">
    <property type="component" value="Segment"/>
</dbReference>
<keyword evidence="1" id="KW-1133">Transmembrane helix</keyword>
<organism evidence="2 3">
    <name type="scientific">Leuconostoc phage phiMH1</name>
    <dbReference type="NCBI Taxonomy" id="912321"/>
    <lineage>
        <taxon>Viruses</taxon>
        <taxon>Duplodnaviria</taxon>
        <taxon>Heunggongvirae</taxon>
        <taxon>Uroviricota</taxon>
        <taxon>Caudoviricetes</taxon>
        <taxon>Seongbukvirus</taxon>
        <taxon>Seongbukvirus MH1</taxon>
    </lineage>
</organism>
<sequence length="194" mass="21610">MTNILAIIGAITGIAGLSIQFISYLSSKPKINFSQSSKPHKSLYVVPLDGTFGIINGHQVNSTTPYSAVCIQMTTNNQSSQPVTILAPWITLKGKKINTFRGNDVSLNSPSFTTDDGKMTLTNTFPQQPPLKFPLRIDGFDSLSGSVTFIIFNDDQFFKSTKVYLPTTNKIFKRKFNLDEFSEWHRMATEDLKS</sequence>
<accession>E3W8C3</accession>
<name>E3W8C3_9CAUD</name>
<evidence type="ECO:0000313" key="2">
    <source>
        <dbReference type="EMBL" id="ADP69190.1"/>
    </source>
</evidence>
<protein>
    <submittedName>
        <fullName evidence="2">Uncharacterized protein</fullName>
    </submittedName>
</protein>
<dbReference type="EMBL" id="HM596271">
    <property type="protein sequence ID" value="ADP69190.1"/>
    <property type="molecule type" value="Genomic_DNA"/>
</dbReference>
<proteinExistence type="predicted"/>
<dbReference type="GeneID" id="65072062"/>
<evidence type="ECO:0000313" key="3">
    <source>
        <dbReference type="Proteomes" id="UP000257750"/>
    </source>
</evidence>
<evidence type="ECO:0000256" key="1">
    <source>
        <dbReference type="SAM" id="Phobius"/>
    </source>
</evidence>
<feature type="transmembrane region" description="Helical" evidence="1">
    <location>
        <begin position="6"/>
        <end position="25"/>
    </location>
</feature>
<keyword evidence="1" id="KW-0472">Membrane</keyword>